<accession>A0ACB9TR36</accession>
<evidence type="ECO:0000313" key="2">
    <source>
        <dbReference type="Proteomes" id="UP001056778"/>
    </source>
</evidence>
<evidence type="ECO:0000313" key="1">
    <source>
        <dbReference type="EMBL" id="KAI4469120.1"/>
    </source>
</evidence>
<proteinExistence type="predicted"/>
<dbReference type="Proteomes" id="UP001056778">
    <property type="component" value="Chromosome 2"/>
</dbReference>
<name>A0ACB9TR36_HOLOL</name>
<keyword evidence="2" id="KW-1185">Reference proteome</keyword>
<comment type="caution">
    <text evidence="1">The sequence shown here is derived from an EMBL/GenBank/DDBJ whole genome shotgun (WGS) entry which is preliminary data.</text>
</comment>
<gene>
    <name evidence="1" type="ORF">MML48_2g00000680</name>
</gene>
<organism evidence="1 2">
    <name type="scientific">Holotrichia oblita</name>
    <name type="common">Chafer beetle</name>
    <dbReference type="NCBI Taxonomy" id="644536"/>
    <lineage>
        <taxon>Eukaryota</taxon>
        <taxon>Metazoa</taxon>
        <taxon>Ecdysozoa</taxon>
        <taxon>Arthropoda</taxon>
        <taxon>Hexapoda</taxon>
        <taxon>Insecta</taxon>
        <taxon>Pterygota</taxon>
        <taxon>Neoptera</taxon>
        <taxon>Endopterygota</taxon>
        <taxon>Coleoptera</taxon>
        <taxon>Polyphaga</taxon>
        <taxon>Scarabaeiformia</taxon>
        <taxon>Scarabaeidae</taxon>
        <taxon>Melolonthinae</taxon>
        <taxon>Holotrichia</taxon>
    </lineage>
</organism>
<reference evidence="1" key="1">
    <citation type="submission" date="2022-04" db="EMBL/GenBank/DDBJ databases">
        <title>Chromosome-scale genome assembly of Holotrichia oblita Faldermann.</title>
        <authorList>
            <person name="Rongchong L."/>
        </authorList>
    </citation>
    <scope>NUCLEOTIDE SEQUENCE</scope>
    <source>
        <strain evidence="1">81SQS9</strain>
    </source>
</reference>
<sequence>MFQQPNWFRQLIRRNTKPITEQQAGLWKKRLALGYALIAWNAFGVVCYLMYTGKGGWMTGQNEEEANMTPAQQWSKTLGIKDATVYRISGFKVQKYQVHNDFDKGTSEKLNIDAAGKIEDDKININ</sequence>
<dbReference type="EMBL" id="CM043016">
    <property type="protein sequence ID" value="KAI4469120.1"/>
    <property type="molecule type" value="Genomic_DNA"/>
</dbReference>
<protein>
    <submittedName>
        <fullName evidence="1">Salvador family ww domain-containing protein 1</fullName>
    </submittedName>
</protein>